<sequence>MFDVVLKNMDTDPSKRTDTGFPLDPKIIGRAHGPLRPYGLTGQYWEKLGETIIDVVLGQEAVRDLPGAGQAWVIFTACLVDQMRAGFDENREVFPMFPKRQTVLHYATKHLHEVNSSGEESNELVCTSTALQKASLSTPKQRRQSAAEGLLYFKCISSQGKEAEDKIKDDGIHEFYRHVQVQRHGMKKSSGSVKASLKHQTIKSL</sequence>
<dbReference type="InterPro" id="IPR012292">
    <property type="entry name" value="Globin/Proto"/>
</dbReference>
<proteinExistence type="predicted"/>
<evidence type="ECO:0000313" key="2">
    <source>
        <dbReference type="EMBL" id="EPB68061.1"/>
    </source>
</evidence>
<evidence type="ECO:0000256" key="1">
    <source>
        <dbReference type="SAM" id="MobiDB-lite"/>
    </source>
</evidence>
<dbReference type="AlphaFoldDB" id="A0A0D6LDR4"/>
<dbReference type="Gene3D" id="1.10.490.10">
    <property type="entry name" value="Globins"/>
    <property type="match status" value="1"/>
</dbReference>
<protein>
    <recommendedName>
        <fullName evidence="4">Globin family profile domain-containing protein</fullName>
    </recommendedName>
</protein>
<organism evidence="2 3">
    <name type="scientific">Ancylostoma ceylanicum</name>
    <dbReference type="NCBI Taxonomy" id="53326"/>
    <lineage>
        <taxon>Eukaryota</taxon>
        <taxon>Metazoa</taxon>
        <taxon>Ecdysozoa</taxon>
        <taxon>Nematoda</taxon>
        <taxon>Chromadorea</taxon>
        <taxon>Rhabditida</taxon>
        <taxon>Rhabditina</taxon>
        <taxon>Rhabditomorpha</taxon>
        <taxon>Strongyloidea</taxon>
        <taxon>Ancylostomatidae</taxon>
        <taxon>Ancylostomatinae</taxon>
        <taxon>Ancylostoma</taxon>
    </lineage>
</organism>
<evidence type="ECO:0000313" key="3">
    <source>
        <dbReference type="Proteomes" id="UP000054495"/>
    </source>
</evidence>
<reference evidence="2 3" key="1">
    <citation type="submission" date="2013-05" db="EMBL/GenBank/DDBJ databases">
        <title>Draft genome of the parasitic nematode Anyclostoma ceylanicum.</title>
        <authorList>
            <person name="Mitreva M."/>
        </authorList>
    </citation>
    <scope>NUCLEOTIDE SEQUENCE [LARGE SCALE GENOMIC DNA]</scope>
</reference>
<feature type="region of interest" description="Disordered" evidence="1">
    <location>
        <begin position="186"/>
        <end position="205"/>
    </location>
</feature>
<feature type="compositionally biased region" description="Basic residues" evidence="1">
    <location>
        <begin position="196"/>
        <end position="205"/>
    </location>
</feature>
<keyword evidence="3" id="KW-1185">Reference proteome</keyword>
<name>A0A0D6LDR4_9BILA</name>
<evidence type="ECO:0008006" key="4">
    <source>
        <dbReference type="Google" id="ProtNLM"/>
    </source>
</evidence>
<dbReference type="GO" id="GO:0020037">
    <property type="term" value="F:heme binding"/>
    <property type="evidence" value="ECO:0007669"/>
    <property type="project" value="InterPro"/>
</dbReference>
<dbReference type="EMBL" id="KE125513">
    <property type="protein sequence ID" value="EPB68061.1"/>
    <property type="molecule type" value="Genomic_DNA"/>
</dbReference>
<dbReference type="GO" id="GO:0019825">
    <property type="term" value="F:oxygen binding"/>
    <property type="evidence" value="ECO:0007669"/>
    <property type="project" value="InterPro"/>
</dbReference>
<accession>A0A0D6LDR4</accession>
<dbReference type="Proteomes" id="UP000054495">
    <property type="component" value="Unassembled WGS sequence"/>
</dbReference>
<gene>
    <name evidence="2" type="ORF">ANCCEY_12849</name>
</gene>